<feature type="region of interest" description="Disordered" evidence="20">
    <location>
        <begin position="1153"/>
        <end position="1173"/>
    </location>
</feature>
<evidence type="ECO:0000256" key="4">
    <source>
        <dbReference type="ARBA" id="ARBA00022553"/>
    </source>
</evidence>
<dbReference type="FunFam" id="2.60.120.650:FF:000008">
    <property type="entry name" value="Probable JmjC domain-containing histone demethylation protein 2C"/>
    <property type="match status" value="1"/>
</dbReference>
<comment type="cofactor">
    <cofactor evidence="1">
        <name>Fe(2+)</name>
        <dbReference type="ChEBI" id="CHEBI:29033"/>
    </cofactor>
</comment>
<keyword evidence="15" id="KW-0539">Nucleus</keyword>
<evidence type="ECO:0000256" key="18">
    <source>
        <dbReference type="ARBA" id="ARBA00069433"/>
    </source>
</evidence>
<name>A0ABC9X5Z0_GRUJA</name>
<dbReference type="PROSITE" id="PS51184">
    <property type="entry name" value="JMJC"/>
    <property type="match status" value="1"/>
</dbReference>
<dbReference type="SUPFAM" id="SSF51197">
    <property type="entry name" value="Clavaminate synthase-like"/>
    <property type="match status" value="1"/>
</dbReference>
<dbReference type="Pfam" id="PF22987">
    <property type="entry name" value="Tudor_KDM3B"/>
    <property type="match status" value="1"/>
</dbReference>
<feature type="region of interest" description="Disordered" evidence="20">
    <location>
        <begin position="1673"/>
        <end position="1766"/>
    </location>
</feature>
<comment type="function">
    <text evidence="17">Probable histone demethylase that specifically demethylates 'Lys-9' of histone H3, thereby playing a central role in histone code. Demethylation of Lys residue generates formaldehyde and succinate. May be involved in hormone-dependent transcriptional activation, by participating in recruitment to androgen-receptor target genes.</text>
</comment>
<feature type="compositionally biased region" description="Polar residues" evidence="20">
    <location>
        <begin position="186"/>
        <end position="215"/>
    </location>
</feature>
<keyword evidence="3" id="KW-1017">Isopeptide bond</keyword>
<protein>
    <recommendedName>
        <fullName evidence="18">Probable JmjC domain-containing histone demethylation protein 2C</fullName>
    </recommendedName>
    <alternativeName>
        <fullName evidence="19">Jumonji domain-containing protein 1C</fullName>
    </alternativeName>
</protein>
<dbReference type="GO" id="GO:0006325">
    <property type="term" value="P:chromatin organization"/>
    <property type="evidence" value="ECO:0007669"/>
    <property type="project" value="UniProtKB-KW"/>
</dbReference>
<keyword evidence="6" id="KW-0863">Zinc-finger</keyword>
<dbReference type="PANTHER" id="PTHR12549">
    <property type="entry name" value="JMJC DOMAIN-CONTAINING HISTONE DEMETHYLATION PROTEIN"/>
    <property type="match status" value="1"/>
</dbReference>
<evidence type="ECO:0000256" key="12">
    <source>
        <dbReference type="ARBA" id="ARBA00023004"/>
    </source>
</evidence>
<feature type="region of interest" description="Disordered" evidence="20">
    <location>
        <begin position="747"/>
        <end position="769"/>
    </location>
</feature>
<evidence type="ECO:0000313" key="23">
    <source>
        <dbReference type="Proteomes" id="UP001623348"/>
    </source>
</evidence>
<keyword evidence="12" id="KW-0408">Iron</keyword>
<feature type="compositionally biased region" description="Basic and acidic residues" evidence="20">
    <location>
        <begin position="534"/>
        <end position="545"/>
    </location>
</feature>
<feature type="region of interest" description="Disordered" evidence="20">
    <location>
        <begin position="512"/>
        <end position="551"/>
    </location>
</feature>
<dbReference type="SMART" id="SM00558">
    <property type="entry name" value="JmjC"/>
    <property type="match status" value="1"/>
</dbReference>
<dbReference type="Gene3D" id="2.60.120.650">
    <property type="entry name" value="Cupin"/>
    <property type="match status" value="1"/>
</dbReference>
<gene>
    <name evidence="22" type="ORF">GRJ2_001708200</name>
</gene>
<reference evidence="22 23" key="1">
    <citation type="submission" date="2024-06" db="EMBL/GenBank/DDBJ databases">
        <title>The draft genome of Grus japonensis, version 3.</title>
        <authorList>
            <person name="Nabeshima K."/>
            <person name="Suzuki S."/>
            <person name="Onuma M."/>
        </authorList>
    </citation>
    <scope>NUCLEOTIDE SEQUENCE [LARGE SCALE GENOMIC DNA]</scope>
    <source>
        <strain evidence="22 23">451A</strain>
    </source>
</reference>
<evidence type="ECO:0000259" key="21">
    <source>
        <dbReference type="PROSITE" id="PS51184"/>
    </source>
</evidence>
<feature type="region of interest" description="Disordered" evidence="20">
    <location>
        <begin position="164"/>
        <end position="380"/>
    </location>
</feature>
<feature type="compositionally biased region" description="Polar residues" evidence="20">
    <location>
        <begin position="1386"/>
        <end position="1396"/>
    </location>
</feature>
<evidence type="ECO:0000256" key="19">
    <source>
        <dbReference type="ARBA" id="ARBA00079980"/>
    </source>
</evidence>
<keyword evidence="7" id="KW-0862">Zinc</keyword>
<feature type="compositionally biased region" description="Polar residues" evidence="20">
    <location>
        <begin position="296"/>
        <end position="315"/>
    </location>
</feature>
<feature type="compositionally biased region" description="Basic and acidic residues" evidence="20">
    <location>
        <begin position="1354"/>
        <end position="1370"/>
    </location>
</feature>
<keyword evidence="13" id="KW-0805">Transcription regulation</keyword>
<feature type="compositionally biased region" description="Low complexity" evidence="20">
    <location>
        <begin position="278"/>
        <end position="288"/>
    </location>
</feature>
<sequence>MITASRIPHGFVSANDVTFKPLVGKSVYNSITAVEFLVDKQLDFITEDSAFQPYQDDVDSLNPVLRDNPQLHEEVKAWVKEQKVQEIFMQGPYSLNGYRVRVYRQDSATQWFTGIITHHDLFTRTMVVMNDQVLEPQNVDPSMVQMTFLDDVVHSLLKGENIGITSRRRSRSNQNSNTVHGHYTRAQANSPRPAMNSQTAAPKQNSHQHQQQRNTRPNKRKGSDSSMPDEEKMKEERYDYIGRGENPKTKNKHFLSKRRKPEEDEKKLSMKRLRTDNISDYSESSDSEISNKRLTDSPSEQNSENELKSKNTSKINGEEGKSQAIEGVEQTLTDRRSPWDEIQEDKKHEETERLKSSVLDQQEKSSLHAAEQPTPYEQNAKDPHVQECNAELKNEQFVPRPPTPKCVVDITNENNSEKESRDNAASTFGLQTVQKIESHSSDLKQQFANANFLEARKQEADQSWVSSGVKTDLIQPGVVKTLSVNEHLNPEKEKVQYGSFMSPLNVASLAEESKLHKQSPVPDSVKSKPSASVDHPKTKSPDVKPKFTQSSDTVKSKLGLYPIIWQYPNGTHAYSGLGLPSSKWVHPETPVNAEASLRRNTPSPWLHQPTPVTSADSLGLLSHIPVRPSSADPLRPLKLTTHSSPPLSKSIVEHHKEELERKAFIEPLRSVTTAPVKTELEQSRTQTAKESHMHRHFADPMLNQLPRPPQETGERLSKYKEEHRRILQESIEVAPFTAKIKALEGERENYSRVTSLSSSPKSHSVKYDKDAERSVSELYKMKHSVPQSLPQSNYFTTLSNSVVNEPPRSYPSKEASSVYVDKQTNCPSTAASPQSLPSYISSLSKPPPLIKHQPESEGSASKIPEQLSQSVQSHSVNSFRSDSRSPTQLSISSSNTLRSMPALHRAPVFHPPVHQNLEKKESSYSSLSPPTLTPVQPVNAGAGKIQELQKPPTLVPEPKEAQTVYKGASEQNLSEVWKSNNAPNNEKVDWHAERMSGKSQSATASVIVRPPSSTKYDSVPVMQSASKDRVSERSSAVTNQADCLKTAEARETGRIILPNMNSDSARTQYEKKFPAVSQGSVPHAVTPTTTMICSTKMDVTASAATTTSVSSWGSSEVTYSLSNTVLACAPLECTTSRAASQAVAQTQECKVSTPAPVTPAAGKTGSAAQPSSGFSTSTDFVHLKKHKAALAAAQFKSSNTSETESNSVKNQTFSTSLSLDSAIVCNTINKANSVGSGQTSQTSQPNYHTKLKKAWLTRHSEEDKNTNKKENSGNSVSEIIKPCTVNLIASTSNDLQNNIDSKILVDKLAKEDKHPRRKAKRTYESGSESGDSDESESKSEQRTKRQPKPTYKKKQNDLQKKKGDPEEEVKPNGVLSRSAKEKSKLKLQSGSNSTGIPRSVLKDWRKVKKLKQTGESFLQDDSCSEIGPNLQKCRECRLIRSKKGEEPTHSPVFCRFYYFRRLSFSKNGVVRIDGFSSPDQYDDEALSLWTHENYEDDELDLETSKYILDIIGDKFCQLVTSEKTAMSWVKKDAKIAWKRAVRGVREMCDACEATLFNIHWVCQKCGFVVCLDCYKAKERKSSRDKELYAWMKCVKGQPHDHKHLMPTQIIPGSVLTDLLDAMHNIREKFEMKSHCQCSSKQSMQTGKLPAMNGVSQVLQNVLNHSNKISLCMPESQQQNTPQKSETNGNTSPRSDVSTDSKLTPPESQSPLHWLADLAEQKAREEKKENKECPPGKHAKEEKDQDNLESPNCKSSPPASQNNEQGSTLRDLLTTTAGKLRLGSTDAGIAFAPVYSTGTASGKSGRTMPNILDDIIASVVENKIPPNRAPKINVKSEIKDEPKDDRKCIQDDCSKLYSDIQYSWICDKHVLWLRDHKNNNNWKLFKECWKQGRPVLVSGMHKKMNFSLWKAESISLDFGDQQADILNCKDSIISNTNVKEFWDGFEDVSKRQKIKNGETALLKLKDWPSGEDFKAMMPARYEDLLKSLPLPEYCSPEGKLNLASHLPGFFVRPDLGPRLCSAYGVAATKDHDIGTTNLHIEVSDVVNILVYVGIAKGNGVLSKSGVLKKFEEEDLDDLLRKRLKDSSELPGALWHIYAGKDADKIREFLQKIAKEQGLEVLPEHDPIRDQSWYVNKKLRQRLLEEYGVKTCTVIQFLGDAIILPAGALHQVQNFHSCVQVTEDFVSPEHLVQSFHLTQELRLSKEEINYDDKLQVKNILYHAVKEMVRALKIHEGEMEDMDEN</sequence>
<comment type="similarity">
    <text evidence="16">Belongs to the JHDM2 histone demethylase family.</text>
</comment>
<feature type="compositionally biased region" description="Polar residues" evidence="20">
    <location>
        <begin position="1673"/>
        <end position="1710"/>
    </location>
</feature>
<dbReference type="GO" id="GO:0051213">
    <property type="term" value="F:dioxygenase activity"/>
    <property type="evidence" value="ECO:0007669"/>
    <property type="project" value="UniProtKB-KW"/>
</dbReference>
<evidence type="ECO:0000256" key="2">
    <source>
        <dbReference type="ARBA" id="ARBA00004123"/>
    </source>
</evidence>
<keyword evidence="8" id="KW-0832">Ubl conjugation</keyword>
<feature type="region of interest" description="Disordered" evidence="20">
    <location>
        <begin position="1310"/>
        <end position="1397"/>
    </location>
</feature>
<dbReference type="Pfam" id="PF02373">
    <property type="entry name" value="JmjC"/>
    <property type="match status" value="1"/>
</dbReference>
<comment type="caution">
    <text evidence="22">The sequence shown here is derived from an EMBL/GenBank/DDBJ whole genome shotgun (WGS) entry which is preliminary data.</text>
</comment>
<keyword evidence="23" id="KW-1185">Reference proteome</keyword>
<evidence type="ECO:0000256" key="6">
    <source>
        <dbReference type="ARBA" id="ARBA00022771"/>
    </source>
</evidence>
<feature type="compositionally biased region" description="Polar residues" evidence="20">
    <location>
        <begin position="1011"/>
        <end position="1025"/>
    </location>
</feature>
<dbReference type="Pfam" id="PF22988">
    <property type="entry name" value="PWWP_KDM3B"/>
    <property type="match status" value="1"/>
</dbReference>
<evidence type="ECO:0000256" key="8">
    <source>
        <dbReference type="ARBA" id="ARBA00022843"/>
    </source>
</evidence>
<feature type="domain" description="JmjC" evidence="21">
    <location>
        <begin position="1976"/>
        <end position="2200"/>
    </location>
</feature>
<evidence type="ECO:0000256" key="17">
    <source>
        <dbReference type="ARBA" id="ARBA00056982"/>
    </source>
</evidence>
<dbReference type="InterPro" id="IPR045109">
    <property type="entry name" value="LSDs-like"/>
</dbReference>
<feature type="region of interest" description="Disordered" evidence="20">
    <location>
        <begin position="393"/>
        <end position="425"/>
    </location>
</feature>
<evidence type="ECO:0000256" key="15">
    <source>
        <dbReference type="ARBA" id="ARBA00023242"/>
    </source>
</evidence>
<keyword evidence="10" id="KW-0223">Dioxygenase</keyword>
<feature type="compositionally biased region" description="Basic residues" evidence="20">
    <location>
        <begin position="1344"/>
        <end position="1353"/>
    </location>
</feature>
<evidence type="ECO:0000256" key="1">
    <source>
        <dbReference type="ARBA" id="ARBA00001954"/>
    </source>
</evidence>
<keyword evidence="5" id="KW-0479">Metal-binding</keyword>
<evidence type="ECO:0000256" key="9">
    <source>
        <dbReference type="ARBA" id="ARBA00022853"/>
    </source>
</evidence>
<evidence type="ECO:0000256" key="7">
    <source>
        <dbReference type="ARBA" id="ARBA00022833"/>
    </source>
</evidence>
<evidence type="ECO:0000313" key="22">
    <source>
        <dbReference type="EMBL" id="GAB0192429.1"/>
    </source>
</evidence>
<organism evidence="22 23">
    <name type="scientific">Grus japonensis</name>
    <name type="common">Japanese crane</name>
    <name type="synonym">Red-crowned crane</name>
    <dbReference type="NCBI Taxonomy" id="30415"/>
    <lineage>
        <taxon>Eukaryota</taxon>
        <taxon>Metazoa</taxon>
        <taxon>Chordata</taxon>
        <taxon>Craniata</taxon>
        <taxon>Vertebrata</taxon>
        <taxon>Euteleostomi</taxon>
        <taxon>Archelosauria</taxon>
        <taxon>Archosauria</taxon>
        <taxon>Dinosauria</taxon>
        <taxon>Saurischia</taxon>
        <taxon>Theropoda</taxon>
        <taxon>Coelurosauria</taxon>
        <taxon>Aves</taxon>
        <taxon>Neognathae</taxon>
        <taxon>Neoaves</taxon>
        <taxon>Gruiformes</taxon>
        <taxon>Gruidae</taxon>
        <taxon>Grus</taxon>
    </lineage>
</organism>
<dbReference type="InterPro" id="IPR054504">
    <property type="entry name" value="PWWP_KDM3B"/>
</dbReference>
<feature type="compositionally biased region" description="Polar residues" evidence="20">
    <location>
        <begin position="822"/>
        <end position="844"/>
    </location>
</feature>
<feature type="compositionally biased region" description="Polar residues" evidence="20">
    <location>
        <begin position="866"/>
        <end position="894"/>
    </location>
</feature>
<feature type="compositionally biased region" description="Low complexity" evidence="20">
    <location>
        <begin position="518"/>
        <end position="533"/>
    </location>
</feature>
<keyword evidence="11" id="KW-0560">Oxidoreductase</keyword>
<feature type="compositionally biased region" description="Basic and acidic residues" evidence="20">
    <location>
        <begin position="260"/>
        <end position="277"/>
    </location>
</feature>
<feature type="compositionally biased region" description="Basic residues" evidence="20">
    <location>
        <begin position="249"/>
        <end position="259"/>
    </location>
</feature>
<dbReference type="GO" id="GO:0008270">
    <property type="term" value="F:zinc ion binding"/>
    <property type="evidence" value="ECO:0007669"/>
    <property type="project" value="UniProtKB-KW"/>
</dbReference>
<feature type="compositionally biased region" description="Polar residues" evidence="20">
    <location>
        <begin position="1747"/>
        <end position="1766"/>
    </location>
</feature>
<comment type="subcellular location">
    <subcellularLocation>
        <location evidence="2">Nucleus</location>
    </subcellularLocation>
</comment>
<dbReference type="InterPro" id="IPR054503">
    <property type="entry name" value="KDM3AB_Tudor"/>
</dbReference>
<dbReference type="Proteomes" id="UP001623348">
    <property type="component" value="Unassembled WGS sequence"/>
</dbReference>
<evidence type="ECO:0000256" key="3">
    <source>
        <dbReference type="ARBA" id="ARBA00022499"/>
    </source>
</evidence>
<accession>A0ABC9X5Z0</accession>
<dbReference type="GO" id="GO:0005634">
    <property type="term" value="C:nucleus"/>
    <property type="evidence" value="ECO:0007669"/>
    <property type="project" value="UniProtKB-SubCell"/>
</dbReference>
<feature type="compositionally biased region" description="Basic and acidic residues" evidence="20">
    <location>
        <begin position="332"/>
        <end position="366"/>
    </location>
</feature>
<dbReference type="InterPro" id="IPR003347">
    <property type="entry name" value="JmjC_dom"/>
</dbReference>
<evidence type="ECO:0000256" key="10">
    <source>
        <dbReference type="ARBA" id="ARBA00022964"/>
    </source>
</evidence>
<feature type="compositionally biased region" description="Basic and acidic residues" evidence="20">
    <location>
        <begin position="1718"/>
        <end position="1745"/>
    </location>
</feature>
<evidence type="ECO:0000256" key="16">
    <source>
        <dbReference type="ARBA" id="ARBA00037987"/>
    </source>
</evidence>
<keyword evidence="4" id="KW-0597">Phosphoprotein</keyword>
<evidence type="ECO:0000256" key="13">
    <source>
        <dbReference type="ARBA" id="ARBA00023015"/>
    </source>
</evidence>
<proteinExistence type="inferred from homology"/>
<feature type="region of interest" description="Disordered" evidence="20">
    <location>
        <begin position="800"/>
        <end position="894"/>
    </location>
</feature>
<evidence type="ECO:0000256" key="5">
    <source>
        <dbReference type="ARBA" id="ARBA00022723"/>
    </source>
</evidence>
<keyword evidence="9" id="KW-0156">Chromatin regulator</keyword>
<dbReference type="PANTHER" id="PTHR12549:SF6">
    <property type="entry name" value="JMJC DOMAIN-CONTAINING HISTONE DEMETHYLATION PROTEIN 2C-RELATED"/>
    <property type="match status" value="1"/>
</dbReference>
<dbReference type="EMBL" id="BAAFJT010000007">
    <property type="protein sequence ID" value="GAB0192429.1"/>
    <property type="molecule type" value="Genomic_DNA"/>
</dbReference>
<evidence type="ECO:0000256" key="11">
    <source>
        <dbReference type="ARBA" id="ARBA00023002"/>
    </source>
</evidence>
<keyword evidence="14" id="KW-0804">Transcription</keyword>
<evidence type="ECO:0000256" key="14">
    <source>
        <dbReference type="ARBA" id="ARBA00023163"/>
    </source>
</evidence>
<evidence type="ECO:0000256" key="20">
    <source>
        <dbReference type="SAM" id="MobiDB-lite"/>
    </source>
</evidence>
<feature type="compositionally biased region" description="Basic and acidic residues" evidence="20">
    <location>
        <begin position="229"/>
        <end position="248"/>
    </location>
</feature>
<feature type="region of interest" description="Disordered" evidence="20">
    <location>
        <begin position="1011"/>
        <end position="1037"/>
    </location>
</feature>